<dbReference type="InterPro" id="IPR051011">
    <property type="entry name" value="Metal_resp_trans_reg"/>
</dbReference>
<reference evidence="5 6" key="1">
    <citation type="submission" date="2023-07" db="EMBL/GenBank/DDBJ databases">
        <authorList>
            <person name="Peeters C."/>
        </authorList>
    </citation>
    <scope>NUCLEOTIDE SEQUENCE [LARGE SCALE GENOMIC DNA]</scope>
    <source>
        <strain evidence="5 6">LMG 18101</strain>
    </source>
</reference>
<dbReference type="NCBIfam" id="NF033788">
    <property type="entry name" value="HTH_metalloreg"/>
    <property type="match status" value="1"/>
</dbReference>
<dbReference type="PROSITE" id="PS50987">
    <property type="entry name" value="HTH_ARSR_2"/>
    <property type="match status" value="1"/>
</dbReference>
<dbReference type="PRINTS" id="PR00778">
    <property type="entry name" value="HTHARSR"/>
</dbReference>
<accession>A0ABM9K4P0</accession>
<gene>
    <name evidence="5" type="ORF">LMG18101_01932</name>
</gene>
<dbReference type="Proteomes" id="UP001189757">
    <property type="component" value="Unassembled WGS sequence"/>
</dbReference>
<organism evidence="5 6">
    <name type="scientific">Ralstonia flaminis</name>
    <dbReference type="NCBI Taxonomy" id="3058597"/>
    <lineage>
        <taxon>Bacteria</taxon>
        <taxon>Pseudomonadati</taxon>
        <taxon>Pseudomonadota</taxon>
        <taxon>Betaproteobacteria</taxon>
        <taxon>Burkholderiales</taxon>
        <taxon>Burkholderiaceae</taxon>
        <taxon>Ralstonia</taxon>
    </lineage>
</organism>
<evidence type="ECO:0000256" key="1">
    <source>
        <dbReference type="ARBA" id="ARBA00023015"/>
    </source>
</evidence>
<dbReference type="EMBL" id="CATZLL010000005">
    <property type="protein sequence ID" value="CAJ0813497.1"/>
    <property type="molecule type" value="Genomic_DNA"/>
</dbReference>
<keyword evidence="1" id="KW-0805">Transcription regulation</keyword>
<comment type="caution">
    <text evidence="5">The sequence shown here is derived from an EMBL/GenBank/DDBJ whole genome shotgun (WGS) entry which is preliminary data.</text>
</comment>
<dbReference type="SMART" id="SM00418">
    <property type="entry name" value="HTH_ARSR"/>
    <property type="match status" value="1"/>
</dbReference>
<evidence type="ECO:0000313" key="5">
    <source>
        <dbReference type="EMBL" id="CAJ0813497.1"/>
    </source>
</evidence>
<sequence length="144" mass="15930">MADGDRQALWEPCGEGAFQRTTEVKVVWIPYFHYIGNMEEDIVIRSLAALAHNLRLRVFRMLVVAGPEGLTPGAIAEQLDVPGATLSFHLKELMHAQLVTQERDGRNLIYRAAFAHMSALLGFLTENCCQGEACLDTPPTACKC</sequence>
<dbReference type="InterPro" id="IPR011991">
    <property type="entry name" value="ArsR-like_HTH"/>
</dbReference>
<keyword evidence="6" id="KW-1185">Reference proteome</keyword>
<dbReference type="Pfam" id="PF12840">
    <property type="entry name" value="HTH_20"/>
    <property type="match status" value="1"/>
</dbReference>
<dbReference type="InterPro" id="IPR036388">
    <property type="entry name" value="WH-like_DNA-bd_sf"/>
</dbReference>
<evidence type="ECO:0000313" key="6">
    <source>
        <dbReference type="Proteomes" id="UP001189757"/>
    </source>
</evidence>
<dbReference type="PANTHER" id="PTHR43132:SF2">
    <property type="entry name" value="ARSENICAL RESISTANCE OPERON REPRESSOR ARSR-RELATED"/>
    <property type="match status" value="1"/>
</dbReference>
<keyword evidence="2" id="KW-0238">DNA-binding</keyword>
<protein>
    <recommendedName>
        <fullName evidence="4">HTH arsR-type domain-containing protein</fullName>
    </recommendedName>
</protein>
<dbReference type="SUPFAM" id="SSF46785">
    <property type="entry name" value="Winged helix' DNA-binding domain"/>
    <property type="match status" value="1"/>
</dbReference>
<evidence type="ECO:0000256" key="2">
    <source>
        <dbReference type="ARBA" id="ARBA00023125"/>
    </source>
</evidence>
<keyword evidence="3" id="KW-0804">Transcription</keyword>
<dbReference type="InterPro" id="IPR036390">
    <property type="entry name" value="WH_DNA-bd_sf"/>
</dbReference>
<dbReference type="CDD" id="cd00090">
    <property type="entry name" value="HTH_ARSR"/>
    <property type="match status" value="1"/>
</dbReference>
<dbReference type="PANTHER" id="PTHR43132">
    <property type="entry name" value="ARSENICAL RESISTANCE OPERON REPRESSOR ARSR-RELATED"/>
    <property type="match status" value="1"/>
</dbReference>
<evidence type="ECO:0000256" key="3">
    <source>
        <dbReference type="ARBA" id="ARBA00023163"/>
    </source>
</evidence>
<proteinExistence type="predicted"/>
<feature type="domain" description="HTH arsR-type" evidence="4">
    <location>
        <begin position="35"/>
        <end position="132"/>
    </location>
</feature>
<dbReference type="Gene3D" id="1.10.10.10">
    <property type="entry name" value="Winged helix-like DNA-binding domain superfamily/Winged helix DNA-binding domain"/>
    <property type="match status" value="1"/>
</dbReference>
<dbReference type="InterPro" id="IPR001845">
    <property type="entry name" value="HTH_ArsR_DNA-bd_dom"/>
</dbReference>
<name>A0ABM9K4P0_9RALS</name>
<evidence type="ECO:0000259" key="4">
    <source>
        <dbReference type="PROSITE" id="PS50987"/>
    </source>
</evidence>